<dbReference type="PRINTS" id="PR01955">
    <property type="entry name" value="LANCFRANKIA"/>
</dbReference>
<dbReference type="GO" id="GO:0046872">
    <property type="term" value="F:metal ion binding"/>
    <property type="evidence" value="ECO:0007669"/>
    <property type="project" value="UniProtKB-KW"/>
</dbReference>
<dbReference type="Proteomes" id="UP000183200">
    <property type="component" value="Unassembled WGS sequence"/>
</dbReference>
<dbReference type="AlphaFoldDB" id="A0A1G9JBI2"/>
<feature type="binding site" evidence="1">
    <location>
        <position position="311"/>
    </location>
    <ligand>
        <name>Zn(2+)</name>
        <dbReference type="ChEBI" id="CHEBI:29105"/>
    </ligand>
</feature>
<keyword evidence="1" id="KW-0479">Metal-binding</keyword>
<dbReference type="PRINTS" id="PR01950">
    <property type="entry name" value="LANCSUPER"/>
</dbReference>
<evidence type="ECO:0000313" key="3">
    <source>
        <dbReference type="Proteomes" id="UP000183200"/>
    </source>
</evidence>
<dbReference type="SUPFAM" id="SSF158745">
    <property type="entry name" value="LanC-like"/>
    <property type="match status" value="1"/>
</dbReference>
<dbReference type="OrthoDB" id="6313827at2"/>
<dbReference type="EMBL" id="FNGY01000001">
    <property type="protein sequence ID" value="SDL34553.1"/>
    <property type="molecule type" value="Genomic_DNA"/>
</dbReference>
<dbReference type="GO" id="GO:0031179">
    <property type="term" value="P:peptide modification"/>
    <property type="evidence" value="ECO:0007669"/>
    <property type="project" value="InterPro"/>
</dbReference>
<protein>
    <submittedName>
        <fullName evidence="2">Lanthionine synthetase C-like protein</fullName>
    </submittedName>
</protein>
<name>A0A1G9JBI2_9SPHI</name>
<reference evidence="3" key="1">
    <citation type="submission" date="2016-10" db="EMBL/GenBank/DDBJ databases">
        <authorList>
            <person name="Varghese N."/>
            <person name="Submissions S."/>
        </authorList>
    </citation>
    <scope>NUCLEOTIDE SEQUENCE [LARGE SCALE GENOMIC DNA]</scope>
    <source>
        <strain evidence="3">DSM 19110</strain>
    </source>
</reference>
<feature type="binding site" evidence="1">
    <location>
        <position position="260"/>
    </location>
    <ligand>
        <name>Zn(2+)</name>
        <dbReference type="ChEBI" id="CHEBI:29105"/>
    </ligand>
</feature>
<evidence type="ECO:0000313" key="2">
    <source>
        <dbReference type="EMBL" id="SDL34553.1"/>
    </source>
</evidence>
<dbReference type="RefSeq" id="WP_074604095.1">
    <property type="nucleotide sequence ID" value="NZ_FNGY01000001.1"/>
</dbReference>
<feature type="binding site" evidence="1">
    <location>
        <position position="310"/>
    </location>
    <ligand>
        <name>Zn(2+)</name>
        <dbReference type="ChEBI" id="CHEBI:29105"/>
    </ligand>
</feature>
<keyword evidence="3" id="KW-1185">Reference proteome</keyword>
<dbReference type="Gene3D" id="1.50.10.20">
    <property type="match status" value="1"/>
</dbReference>
<sequence>MIDNATLEWFDEQILAHNDQAGNSLYSGKLGSILYFFEAGRIKGEIFTDHAEALLAELFEEMNAAETVFTDFSLANGYVGLPLLVNYLVKEGFIDLGVDQEFYDLDLLIAEKAFLELTKDNTDFLYGTIGHLHYFSQRNLSPFIKDLLQRMLKEIFKREIIDEQGLRIKNAFYHKKEGEEEFINLGLAHGNLSLGLILLNLIDRDPDFSWLIPKAKLMADYLICKLSYKTGDDERIRSLFPSIINNEGLAIFNNIPVAWCYGDLAVCLFLYELGRLSGDQSYHHKAEEIGLFSFSETAIHREVVDNPFFCHGTSGIAQLYKSLYNISGNPIYLKAYELWIGWTWEMMESNYLREPPELLPSSEVLSVIEGFVGVALVLNGYQTEIDRWSSIFILK</sequence>
<dbReference type="SMART" id="SM01260">
    <property type="entry name" value="LANC_like"/>
    <property type="match status" value="1"/>
</dbReference>
<organism evidence="2 3">
    <name type="scientific">Pedobacter steynii</name>
    <dbReference type="NCBI Taxonomy" id="430522"/>
    <lineage>
        <taxon>Bacteria</taxon>
        <taxon>Pseudomonadati</taxon>
        <taxon>Bacteroidota</taxon>
        <taxon>Sphingobacteriia</taxon>
        <taxon>Sphingobacteriales</taxon>
        <taxon>Sphingobacteriaceae</taxon>
        <taxon>Pedobacter</taxon>
    </lineage>
</organism>
<dbReference type="InterPro" id="IPR007822">
    <property type="entry name" value="LANC-like"/>
</dbReference>
<keyword evidence="1" id="KW-0862">Zinc</keyword>
<accession>A0A1G9JBI2</accession>
<proteinExistence type="predicted"/>
<evidence type="ECO:0000256" key="1">
    <source>
        <dbReference type="PIRSR" id="PIRSR607822-1"/>
    </source>
</evidence>
<gene>
    <name evidence="2" type="ORF">SAMN05421820_101204</name>
</gene>
<dbReference type="Pfam" id="PF05147">
    <property type="entry name" value="LANC_like"/>
    <property type="match status" value="1"/>
</dbReference>